<proteinExistence type="predicted"/>
<sequence>MVEGVLGDVGDAEIRVLPDSAGRGFELAGEQLDGSRLAGAVGPDDGDTGGERALEGDVRQLGLGGAGVLEGDIAHLEDSLLLGLDALEEAGFREGEGDLGGAELIVRLGLGDLLNELGEITLVTTELE</sequence>
<accession>A0A433DC68</accession>
<evidence type="ECO:0000313" key="1">
    <source>
        <dbReference type="EMBL" id="RUP48433.1"/>
    </source>
</evidence>
<dbReference type="OrthoDB" id="5239402at2759"/>
<name>A0A433DC68_9FUNG</name>
<evidence type="ECO:0000313" key="2">
    <source>
        <dbReference type="Proteomes" id="UP000268093"/>
    </source>
</evidence>
<comment type="caution">
    <text evidence="1">The sequence shown here is derived from an EMBL/GenBank/DDBJ whole genome shotgun (WGS) entry which is preliminary data.</text>
</comment>
<dbReference type="EMBL" id="RBNI01003355">
    <property type="protein sequence ID" value="RUP48433.1"/>
    <property type="molecule type" value="Genomic_DNA"/>
</dbReference>
<dbReference type="Proteomes" id="UP000268093">
    <property type="component" value="Unassembled WGS sequence"/>
</dbReference>
<keyword evidence="2" id="KW-1185">Reference proteome</keyword>
<organism evidence="1 2">
    <name type="scientific">Jimgerdemannia flammicorona</name>
    <dbReference type="NCBI Taxonomy" id="994334"/>
    <lineage>
        <taxon>Eukaryota</taxon>
        <taxon>Fungi</taxon>
        <taxon>Fungi incertae sedis</taxon>
        <taxon>Mucoromycota</taxon>
        <taxon>Mucoromycotina</taxon>
        <taxon>Endogonomycetes</taxon>
        <taxon>Endogonales</taxon>
        <taxon>Endogonaceae</taxon>
        <taxon>Jimgerdemannia</taxon>
    </lineage>
</organism>
<dbReference type="AlphaFoldDB" id="A0A433DC68"/>
<gene>
    <name evidence="1" type="ORF">BC936DRAFT_144573</name>
</gene>
<reference evidence="1 2" key="1">
    <citation type="journal article" date="2018" name="New Phytol.">
        <title>Phylogenomics of Endogonaceae and evolution of mycorrhizas within Mucoromycota.</title>
        <authorList>
            <person name="Chang Y."/>
            <person name="Desiro A."/>
            <person name="Na H."/>
            <person name="Sandor L."/>
            <person name="Lipzen A."/>
            <person name="Clum A."/>
            <person name="Barry K."/>
            <person name="Grigoriev I.V."/>
            <person name="Martin F.M."/>
            <person name="Stajich J.E."/>
            <person name="Smith M.E."/>
            <person name="Bonito G."/>
            <person name="Spatafora J.W."/>
        </authorList>
    </citation>
    <scope>NUCLEOTIDE SEQUENCE [LARGE SCALE GENOMIC DNA]</scope>
    <source>
        <strain evidence="1 2">GMNB39</strain>
    </source>
</reference>
<protein>
    <submittedName>
        <fullName evidence="1">Uncharacterized protein</fullName>
    </submittedName>
</protein>